<evidence type="ECO:0000313" key="10">
    <source>
        <dbReference type="Proteomes" id="UP001528823"/>
    </source>
</evidence>
<evidence type="ECO:0000259" key="6">
    <source>
        <dbReference type="Pfam" id="PF25917"/>
    </source>
</evidence>
<feature type="coiled-coil region" evidence="4">
    <location>
        <begin position="87"/>
        <end position="114"/>
    </location>
</feature>
<reference evidence="9 10" key="1">
    <citation type="submission" date="2022-11" db="EMBL/GenBank/DDBJ databases">
        <title>Spartinivicinus poritis sp. nov., isolated from scleractinian coral Porites lutea.</title>
        <authorList>
            <person name="Zhang G."/>
            <person name="Cai L."/>
            <person name="Wei Q."/>
        </authorList>
    </citation>
    <scope>NUCLEOTIDE SEQUENCE [LARGE SCALE GENOMIC DNA]</scope>
    <source>
        <strain evidence="9 10">A2-2</strain>
    </source>
</reference>
<dbReference type="Gene3D" id="2.40.50.100">
    <property type="match status" value="1"/>
</dbReference>
<keyword evidence="4" id="KW-0175">Coiled coil</keyword>
<dbReference type="SUPFAM" id="SSF111369">
    <property type="entry name" value="HlyD-like secretion proteins"/>
    <property type="match status" value="1"/>
</dbReference>
<accession>A0ABT5U8X0</accession>
<dbReference type="Gene3D" id="2.40.30.170">
    <property type="match status" value="1"/>
</dbReference>
<evidence type="ECO:0000256" key="5">
    <source>
        <dbReference type="SAM" id="MobiDB-lite"/>
    </source>
</evidence>
<dbReference type="PANTHER" id="PTHR30469">
    <property type="entry name" value="MULTIDRUG RESISTANCE PROTEIN MDTA"/>
    <property type="match status" value="1"/>
</dbReference>
<evidence type="ECO:0000259" key="8">
    <source>
        <dbReference type="Pfam" id="PF25967"/>
    </source>
</evidence>
<dbReference type="PANTHER" id="PTHR30469:SF16">
    <property type="entry name" value="HAE1 FAMILY EFFLUX PUMP MFP COMPONENT"/>
    <property type="match status" value="1"/>
</dbReference>
<dbReference type="NCBIfam" id="TIGR01730">
    <property type="entry name" value="RND_mfp"/>
    <property type="match status" value="1"/>
</dbReference>
<proteinExistence type="inferred from homology"/>
<feature type="domain" description="CusB-like beta-barrel" evidence="7">
    <location>
        <begin position="188"/>
        <end position="260"/>
    </location>
</feature>
<comment type="caution">
    <text evidence="9">The sequence shown here is derived from an EMBL/GenBank/DDBJ whole genome shotgun (WGS) entry which is preliminary data.</text>
</comment>
<dbReference type="Pfam" id="PF25967">
    <property type="entry name" value="RND-MFP_C"/>
    <property type="match status" value="1"/>
</dbReference>
<dbReference type="Pfam" id="PF25954">
    <property type="entry name" value="Beta-barrel_RND_2"/>
    <property type="match status" value="1"/>
</dbReference>
<organism evidence="9 10">
    <name type="scientific">Spartinivicinus poritis</name>
    <dbReference type="NCBI Taxonomy" id="2994640"/>
    <lineage>
        <taxon>Bacteria</taxon>
        <taxon>Pseudomonadati</taxon>
        <taxon>Pseudomonadota</taxon>
        <taxon>Gammaproteobacteria</taxon>
        <taxon>Oceanospirillales</taxon>
        <taxon>Zooshikellaceae</taxon>
        <taxon>Spartinivicinus</taxon>
    </lineage>
</organism>
<dbReference type="EMBL" id="JAPMOU010000008">
    <property type="protein sequence ID" value="MDE1461997.1"/>
    <property type="molecule type" value="Genomic_DNA"/>
</dbReference>
<feature type="domain" description="Multidrug resistance protein MdtA-like C-terminal permuted SH3" evidence="8">
    <location>
        <begin position="266"/>
        <end position="326"/>
    </location>
</feature>
<dbReference type="Gene3D" id="2.40.420.20">
    <property type="match status" value="1"/>
</dbReference>
<protein>
    <submittedName>
        <fullName evidence="9">Efflux RND transporter periplasmic adaptor subunit</fullName>
    </submittedName>
</protein>
<evidence type="ECO:0000313" key="9">
    <source>
        <dbReference type="EMBL" id="MDE1461997.1"/>
    </source>
</evidence>
<feature type="domain" description="Multidrug resistance protein MdtA-like barrel-sandwich hybrid" evidence="6">
    <location>
        <begin position="54"/>
        <end position="175"/>
    </location>
</feature>
<gene>
    <name evidence="9" type="ORF">ORQ98_08440</name>
</gene>
<dbReference type="Gene3D" id="1.10.287.470">
    <property type="entry name" value="Helix hairpin bin"/>
    <property type="match status" value="1"/>
</dbReference>
<evidence type="ECO:0000256" key="1">
    <source>
        <dbReference type="ARBA" id="ARBA00004196"/>
    </source>
</evidence>
<evidence type="ECO:0000256" key="3">
    <source>
        <dbReference type="ARBA" id="ARBA00022448"/>
    </source>
</evidence>
<keyword evidence="3" id="KW-0813">Transport</keyword>
<dbReference type="InterPro" id="IPR058625">
    <property type="entry name" value="MdtA-like_BSH"/>
</dbReference>
<evidence type="ECO:0000259" key="7">
    <source>
        <dbReference type="Pfam" id="PF25954"/>
    </source>
</evidence>
<evidence type="ECO:0000256" key="2">
    <source>
        <dbReference type="ARBA" id="ARBA00009477"/>
    </source>
</evidence>
<dbReference type="RefSeq" id="WP_274688356.1">
    <property type="nucleotide sequence ID" value="NZ_JAPMOU010000008.1"/>
</dbReference>
<feature type="compositionally biased region" description="Polar residues" evidence="5">
    <location>
        <begin position="351"/>
        <end position="368"/>
    </location>
</feature>
<comment type="subcellular location">
    <subcellularLocation>
        <location evidence="1">Cell envelope</location>
    </subcellularLocation>
</comment>
<dbReference type="InterPro" id="IPR058627">
    <property type="entry name" value="MdtA-like_C"/>
</dbReference>
<evidence type="ECO:0000256" key="4">
    <source>
        <dbReference type="SAM" id="Coils"/>
    </source>
</evidence>
<sequence length="368" mass="40528">MHYKAVCNIIIISWLFLFKVNANSAPIPVFTKSVQLEPFVEAIEALGTLRANEAVTLSSTVTETITAIHFDDNQRVKAGDVLAEMTSTEEHAQLEEARSTLEEAKRQYERVQSLVSSSLASKSLLDQRRVTYETAQAKFHATQSRLADRLIIAPFNGVVGLRNISVGSLVTPGDPITTLDDDSVMKLDITVPAVFLGTLKPGLEVTAKSREVNNNIFQGNIISIDSRINPITRSIIVRAVLPNKQQRLKPGMLMMVELRKPVKESLMLPEEALVQEGFNKYAFVVNTATNPPTVEKRKLMTGARRPGAIVVQRGLQPGEIVVTHGVMRLNNGSSVKILAQQAKDKQPITELLNQRSSPPQSLSSDKQE</sequence>
<dbReference type="InterPro" id="IPR006143">
    <property type="entry name" value="RND_pump_MFP"/>
</dbReference>
<dbReference type="Pfam" id="PF25917">
    <property type="entry name" value="BSH_RND"/>
    <property type="match status" value="1"/>
</dbReference>
<dbReference type="Proteomes" id="UP001528823">
    <property type="component" value="Unassembled WGS sequence"/>
</dbReference>
<name>A0ABT5U8X0_9GAMM</name>
<comment type="similarity">
    <text evidence="2">Belongs to the membrane fusion protein (MFP) (TC 8.A.1) family.</text>
</comment>
<feature type="region of interest" description="Disordered" evidence="5">
    <location>
        <begin position="349"/>
        <end position="368"/>
    </location>
</feature>
<dbReference type="InterPro" id="IPR058792">
    <property type="entry name" value="Beta-barrel_RND_2"/>
</dbReference>
<keyword evidence="10" id="KW-1185">Reference proteome</keyword>